<dbReference type="AlphaFoldDB" id="A0A182IV33"/>
<dbReference type="VEuPathDB" id="VectorBase:AATE006040"/>
<organism evidence="1">
    <name type="scientific">Anopheles atroparvus</name>
    <name type="common">European mosquito</name>
    <dbReference type="NCBI Taxonomy" id="41427"/>
    <lineage>
        <taxon>Eukaryota</taxon>
        <taxon>Metazoa</taxon>
        <taxon>Ecdysozoa</taxon>
        <taxon>Arthropoda</taxon>
        <taxon>Hexapoda</taxon>
        <taxon>Insecta</taxon>
        <taxon>Pterygota</taxon>
        <taxon>Neoptera</taxon>
        <taxon>Endopterygota</taxon>
        <taxon>Diptera</taxon>
        <taxon>Nematocera</taxon>
        <taxon>Culicoidea</taxon>
        <taxon>Culicidae</taxon>
        <taxon>Anophelinae</taxon>
        <taxon>Anopheles</taxon>
    </lineage>
</organism>
<reference evidence="1" key="1">
    <citation type="submission" date="2022-08" db="UniProtKB">
        <authorList>
            <consortium name="EnsemblMetazoa"/>
        </authorList>
    </citation>
    <scope>IDENTIFICATION</scope>
    <source>
        <strain evidence="1">EBRO</strain>
    </source>
</reference>
<dbReference type="EnsemblMetazoa" id="AATE006040-RA">
    <property type="protein sequence ID" value="AATE006040-PA.1"/>
    <property type="gene ID" value="AATE006040"/>
</dbReference>
<name>A0A182IV33_ANOAO</name>
<accession>A0A182IV33</accession>
<protein>
    <submittedName>
        <fullName evidence="1">Uncharacterized protein</fullName>
    </submittedName>
</protein>
<sequence length="103" mass="11653">MNKEEDKELQSWQNVALMVANNVDIAAVGVALVHEVVLVVGGSIVARGGPLEARRGKVCRMGPQMVRQVMMGRWMLRGVMMLGMMMMLMVLVGMWLRLERMWH</sequence>
<proteinExistence type="predicted"/>
<evidence type="ECO:0000313" key="1">
    <source>
        <dbReference type="EnsemblMetazoa" id="AATE006040-PA.1"/>
    </source>
</evidence>